<protein>
    <recommendedName>
        <fullName evidence="6">UspA domain-containing protein</fullName>
    </recommendedName>
</protein>
<evidence type="ECO:0000313" key="4">
    <source>
        <dbReference type="EMBL" id="EMA45663.1"/>
    </source>
</evidence>
<dbReference type="Proteomes" id="UP000011568">
    <property type="component" value="Unassembled WGS sequence"/>
</dbReference>
<dbReference type="PATRIC" id="fig|931277.6.peg.1461"/>
<name>M0MJV8_HALMO</name>
<gene>
    <name evidence="4" type="ORF">C448_07497</name>
</gene>
<keyword evidence="1" id="KW-0812">Transmembrane</keyword>
<evidence type="ECO:0000313" key="5">
    <source>
        <dbReference type="Proteomes" id="UP000011568"/>
    </source>
</evidence>
<dbReference type="EMBL" id="AOMC01000096">
    <property type="protein sequence ID" value="EMA45663.1"/>
    <property type="molecule type" value="Genomic_DNA"/>
</dbReference>
<feature type="transmembrane region" description="Helical" evidence="1">
    <location>
        <begin position="79"/>
        <end position="102"/>
    </location>
</feature>
<dbReference type="SUPFAM" id="SSF52402">
    <property type="entry name" value="Adenine nucleotide alpha hydrolases-like"/>
    <property type="match status" value="2"/>
</dbReference>
<dbReference type="InterPro" id="IPR058581">
    <property type="entry name" value="TM_HPP"/>
</dbReference>
<feature type="domain" description="HPP transmembrane region" evidence="3">
    <location>
        <begin position="32"/>
        <end position="174"/>
    </location>
</feature>
<dbReference type="AlphaFoldDB" id="M0MJV8"/>
<dbReference type="Gene3D" id="3.40.50.620">
    <property type="entry name" value="HUPs"/>
    <property type="match status" value="2"/>
</dbReference>
<dbReference type="eggNOG" id="arCOG04780">
    <property type="taxonomic scope" value="Archaea"/>
</dbReference>
<comment type="caution">
    <text evidence="4">The sequence shown here is derived from an EMBL/GenBank/DDBJ whole genome shotgun (WGS) entry which is preliminary data.</text>
</comment>
<dbReference type="InterPro" id="IPR014729">
    <property type="entry name" value="Rossmann-like_a/b/a_fold"/>
</dbReference>
<evidence type="ECO:0000259" key="2">
    <source>
        <dbReference type="Pfam" id="PF00582"/>
    </source>
</evidence>
<feature type="transmembrane region" description="Helical" evidence="1">
    <location>
        <begin position="25"/>
        <end position="44"/>
    </location>
</feature>
<feature type="transmembrane region" description="Helical" evidence="1">
    <location>
        <begin position="150"/>
        <end position="170"/>
    </location>
</feature>
<organism evidence="4 5">
    <name type="scientific">Halococcus morrhuae DSM 1307</name>
    <dbReference type="NCBI Taxonomy" id="931277"/>
    <lineage>
        <taxon>Archaea</taxon>
        <taxon>Methanobacteriati</taxon>
        <taxon>Methanobacteriota</taxon>
        <taxon>Stenosarchaea group</taxon>
        <taxon>Halobacteria</taxon>
        <taxon>Halobacteriales</taxon>
        <taxon>Halococcaceae</taxon>
        <taxon>Halococcus</taxon>
    </lineage>
</organism>
<dbReference type="STRING" id="931277.C448_07497"/>
<dbReference type="Pfam" id="PF04982">
    <property type="entry name" value="TM_HPP"/>
    <property type="match status" value="1"/>
</dbReference>
<sequence>MSRSRRFERREFHEFRRWLESTRNLVHLSVVLFVPLLVGLVTLVANATNLSFLLFPPLASGAYLLFAHPEERYSSPLRFVAGLTVGALCGWLAIELTGWLFYAGGPGSIHAPSAALAMLLTGAATWAFSIEEPAAFSTALLAVVDDAPGFSYVLSIAVSSLLVAGVFVLWHRRVYRHRARYLYQSTKGDDHVLVPMRGDHADATASFGARIAAAHDAGKVVLLDIVESPKDVATDGGTEREVSTATKTHASHLEACAERIEETMDVPCEVVVIERGAEAPATTALGAAREANCDLIVTPYERADGRTASFVTSLFRTDMDVIAHRSADGRTSWSRVLVSVRRASDVAHSMLDFACRLTGRSGKVSLCHCIDSEYERRDAESMLAELVETFAERIETRVAHGPIEEFLADASSRQNLLMLGASADRSAVSRLLSPATFQRLHDIECDVAIVDRRYRPLERE</sequence>
<evidence type="ECO:0008006" key="6">
    <source>
        <dbReference type="Google" id="ProtNLM"/>
    </source>
</evidence>
<keyword evidence="5" id="KW-1185">Reference proteome</keyword>
<accession>M0MJV8</accession>
<proteinExistence type="predicted"/>
<dbReference type="CDD" id="cd00293">
    <property type="entry name" value="USP-like"/>
    <property type="match status" value="1"/>
</dbReference>
<evidence type="ECO:0000259" key="3">
    <source>
        <dbReference type="Pfam" id="PF04982"/>
    </source>
</evidence>
<dbReference type="Pfam" id="PF00582">
    <property type="entry name" value="Usp"/>
    <property type="match status" value="1"/>
</dbReference>
<dbReference type="InterPro" id="IPR006016">
    <property type="entry name" value="UspA"/>
</dbReference>
<evidence type="ECO:0000256" key="1">
    <source>
        <dbReference type="SAM" id="Phobius"/>
    </source>
</evidence>
<reference evidence="4 5" key="1">
    <citation type="journal article" date="2014" name="PLoS Genet.">
        <title>Phylogenetically driven sequencing of extremely halophilic archaea reveals strategies for static and dynamic osmo-response.</title>
        <authorList>
            <person name="Becker E.A."/>
            <person name="Seitzer P.M."/>
            <person name="Tritt A."/>
            <person name="Larsen D."/>
            <person name="Krusor M."/>
            <person name="Yao A.I."/>
            <person name="Wu D."/>
            <person name="Madern D."/>
            <person name="Eisen J.A."/>
            <person name="Darling A.E."/>
            <person name="Facciotti M.T."/>
        </authorList>
    </citation>
    <scope>NUCLEOTIDE SEQUENCE [LARGE SCALE GENOMIC DNA]</scope>
    <source>
        <strain evidence="4 5">DSM 1307</strain>
    </source>
</reference>
<feature type="domain" description="UspA" evidence="2">
    <location>
        <begin position="191"/>
        <end position="301"/>
    </location>
</feature>
<keyword evidence="1" id="KW-0472">Membrane</keyword>
<keyword evidence="1" id="KW-1133">Transmembrane helix</keyword>